<dbReference type="GO" id="GO:0031902">
    <property type="term" value="C:late endosome membrane"/>
    <property type="evidence" value="ECO:0007669"/>
    <property type="project" value="UniProtKB-SubCell"/>
</dbReference>
<evidence type="ECO:0000256" key="5">
    <source>
        <dbReference type="ARBA" id="ARBA00023136"/>
    </source>
</evidence>
<evidence type="ECO:0000313" key="7">
    <source>
        <dbReference type="Proteomes" id="UP000748531"/>
    </source>
</evidence>
<dbReference type="InterPro" id="IPR057308">
    <property type="entry name" value="CHCR_PEP5_VPS11"/>
</dbReference>
<dbReference type="GO" id="GO:0007032">
    <property type="term" value="P:endosome organization"/>
    <property type="evidence" value="ECO:0007669"/>
    <property type="project" value="TreeGrafter"/>
</dbReference>
<dbReference type="Proteomes" id="UP000748531">
    <property type="component" value="Unassembled WGS sequence"/>
</dbReference>
<keyword evidence="5" id="KW-0472">Membrane</keyword>
<comment type="caution">
    <text evidence="6">The sequence shown here is derived from an EMBL/GenBank/DDBJ whole genome shotgun (WGS) entry which is preliminary data.</text>
</comment>
<organism evidence="6 7">
    <name type="scientific">Paragonimus heterotremus</name>
    <dbReference type="NCBI Taxonomy" id="100268"/>
    <lineage>
        <taxon>Eukaryota</taxon>
        <taxon>Metazoa</taxon>
        <taxon>Spiralia</taxon>
        <taxon>Lophotrochozoa</taxon>
        <taxon>Platyhelminthes</taxon>
        <taxon>Trematoda</taxon>
        <taxon>Digenea</taxon>
        <taxon>Plagiorchiida</taxon>
        <taxon>Troglotremata</taxon>
        <taxon>Troglotrematidae</taxon>
        <taxon>Paragonimus</taxon>
    </lineage>
</organism>
<dbReference type="GO" id="GO:0007033">
    <property type="term" value="P:vacuole organization"/>
    <property type="evidence" value="ECO:0007669"/>
    <property type="project" value="TreeGrafter"/>
</dbReference>
<dbReference type="Pfam" id="PF23356">
    <property type="entry name" value="TPR_PEP5_VPS11"/>
    <property type="match status" value="1"/>
</dbReference>
<dbReference type="GO" id="GO:0030674">
    <property type="term" value="F:protein-macromolecule adaptor activity"/>
    <property type="evidence" value="ECO:0007669"/>
    <property type="project" value="TreeGrafter"/>
</dbReference>
<evidence type="ECO:0000256" key="4">
    <source>
        <dbReference type="ARBA" id="ARBA00022833"/>
    </source>
</evidence>
<keyword evidence="7" id="KW-1185">Reference proteome</keyword>
<dbReference type="GO" id="GO:0048284">
    <property type="term" value="P:organelle fusion"/>
    <property type="evidence" value="ECO:0007669"/>
    <property type="project" value="TreeGrafter"/>
</dbReference>
<evidence type="ECO:0000256" key="2">
    <source>
        <dbReference type="ARBA" id="ARBA00022723"/>
    </source>
</evidence>
<dbReference type="EMBL" id="LUCH01010914">
    <property type="protein sequence ID" value="KAF5395680.1"/>
    <property type="molecule type" value="Genomic_DNA"/>
</dbReference>
<protein>
    <submittedName>
        <fullName evidence="6">Uncharacterized protein</fullName>
    </submittedName>
</protein>
<proteinExistence type="predicted"/>
<comment type="subcellular location">
    <subcellularLocation>
        <location evidence="1">Late endosome membrane</location>
        <topology evidence="1">Peripheral membrane protein</topology>
        <orientation evidence="1">Cytoplasmic side</orientation>
    </subcellularLocation>
</comment>
<gene>
    <name evidence="6" type="ORF">PHET_11589</name>
</gene>
<keyword evidence="3" id="KW-0863">Zinc-finger</keyword>
<dbReference type="GO" id="GO:0030897">
    <property type="term" value="C:HOPS complex"/>
    <property type="evidence" value="ECO:0007669"/>
    <property type="project" value="TreeGrafter"/>
</dbReference>
<reference evidence="6" key="1">
    <citation type="submission" date="2019-05" db="EMBL/GenBank/DDBJ databases">
        <title>Annotation for the trematode Paragonimus heterotremus.</title>
        <authorList>
            <person name="Choi Y.-J."/>
        </authorList>
    </citation>
    <scope>NUCLEOTIDE SEQUENCE</scope>
    <source>
        <strain evidence="6">LC</strain>
    </source>
</reference>
<dbReference type="GO" id="GO:0008270">
    <property type="term" value="F:zinc ion binding"/>
    <property type="evidence" value="ECO:0007669"/>
    <property type="project" value="UniProtKB-KW"/>
</dbReference>
<dbReference type="PANTHER" id="PTHR23323:SF24">
    <property type="entry name" value="VACUOLAR PROTEIN SORTING-ASSOCIATED PROTEIN 11 HOMOLOG"/>
    <property type="match status" value="1"/>
</dbReference>
<name>A0A8J4WM77_9TREM</name>
<dbReference type="AlphaFoldDB" id="A0A8J4WM77"/>
<keyword evidence="2" id="KW-0479">Metal-binding</keyword>
<evidence type="ECO:0000313" key="6">
    <source>
        <dbReference type="EMBL" id="KAF5395680.1"/>
    </source>
</evidence>
<dbReference type="PANTHER" id="PTHR23323">
    <property type="entry name" value="VACUOLAR PROTEIN SORTING-ASSOCIATED PROTEIN"/>
    <property type="match status" value="1"/>
</dbReference>
<dbReference type="OrthoDB" id="26184at2759"/>
<accession>A0A8J4WM77</accession>
<evidence type="ECO:0000256" key="3">
    <source>
        <dbReference type="ARBA" id="ARBA00022771"/>
    </source>
</evidence>
<dbReference type="GO" id="GO:0006904">
    <property type="term" value="P:vesicle docking involved in exocytosis"/>
    <property type="evidence" value="ECO:0007669"/>
    <property type="project" value="TreeGrafter"/>
</dbReference>
<evidence type="ECO:0000256" key="1">
    <source>
        <dbReference type="ARBA" id="ARBA00004492"/>
    </source>
</evidence>
<sequence length="215" mass="24251">MGCVFDSSDLSVVCIFSCYTIFCLRQDNLILISGSFGCLQFAFLRVPVCYTSVYCSTFYHRQKEYDTAIQQYVKTIGILEASFVIQRFLEGGHIVQLAYYLEALDSAGLASSDHLVLLLNCYARLQDKERIAQFVQGPVRPQLNVSTAIQVLRQASYPQAALKLAEACNRFVDQVGILIEDMDDCAGALASIERFPFDEVRFRCFICGGFLYWLC</sequence>
<keyword evidence="4" id="KW-0862">Zinc</keyword>